<organism evidence="1 2">
    <name type="scientific">Rhodopirellula baltica (strain DSM 10527 / NCIMB 13988 / SH1)</name>
    <dbReference type="NCBI Taxonomy" id="243090"/>
    <lineage>
        <taxon>Bacteria</taxon>
        <taxon>Pseudomonadati</taxon>
        <taxon>Planctomycetota</taxon>
        <taxon>Planctomycetia</taxon>
        <taxon>Pirellulales</taxon>
        <taxon>Pirellulaceae</taxon>
        <taxon>Rhodopirellula</taxon>
    </lineage>
</organism>
<dbReference type="InParanoid" id="Q7UKA2"/>
<reference evidence="1 2" key="1">
    <citation type="journal article" date="2003" name="Proc. Natl. Acad. Sci. U.S.A.">
        <title>Complete genome sequence of the marine planctomycete Pirellula sp. strain 1.</title>
        <authorList>
            <person name="Gloeckner F.O."/>
            <person name="Kube M."/>
            <person name="Bauer M."/>
            <person name="Teeling H."/>
            <person name="Lombardot T."/>
            <person name="Ludwig W."/>
            <person name="Gade D."/>
            <person name="Beck A."/>
            <person name="Borzym K."/>
            <person name="Heitmann K."/>
            <person name="Rabus R."/>
            <person name="Schlesner H."/>
            <person name="Amann R."/>
            <person name="Reinhardt R."/>
        </authorList>
    </citation>
    <scope>NUCLEOTIDE SEQUENCE [LARGE SCALE GENOMIC DNA]</scope>
    <source>
        <strain evidence="2">DSM 10527 / NCIMB 13988 / SH1</strain>
    </source>
</reference>
<dbReference type="Proteomes" id="UP000001025">
    <property type="component" value="Chromosome"/>
</dbReference>
<dbReference type="AlphaFoldDB" id="Q7UKA2"/>
<dbReference type="HOGENOM" id="CLU_440659_0_0_0"/>
<dbReference type="PATRIC" id="fig|243090.15.peg.5196"/>
<gene>
    <name evidence="1" type="ordered locus">RB10761</name>
</gene>
<evidence type="ECO:0000313" key="1">
    <source>
        <dbReference type="EMBL" id="CAD76979.1"/>
    </source>
</evidence>
<dbReference type="STRING" id="243090.RB10761"/>
<name>Q7UKA2_RHOBA</name>
<dbReference type="EMBL" id="BX294152">
    <property type="protein sequence ID" value="CAD76979.1"/>
    <property type="molecule type" value="Genomic_DNA"/>
</dbReference>
<dbReference type="RefSeq" id="WP_011122920.1">
    <property type="nucleotide sequence ID" value="NC_005027.1"/>
</dbReference>
<accession>Q7UKA2</accession>
<sequence length="620" mass="69660">MSNTAEAGRYSLAGFIFQLLGNGVEIIELSSEFDDPNSPRDVLLLERYGQDSATVDSYGQLKVLNQYKFTSTGRSTSRASLLDILEKMLVSANEAGGSVDECGFTLTTNMTWEHAVQELWDIRLNNELTHHQKAQAIVKKLRASKQTGDLPNAELLAKIFIKLDYDPTNESNLTQKLEREAARFGVLPQELETRVNELLGLLLQTSGRSGRREVSAVDCFKALTGIPSPYRLLDTSSRLVREKNINERRELETRGASTMPRSVVADIVNAVCQFPIVLLTGKGGLGKSVALFDAAAAITEDNVNPPGFCIVEHAYEITESRLIEKIAAWRNQRLTEDGSSLDRSLARLSVAYPKTPRLAVCIDGADERNGLDALPANASNFIQALALRSLNERLDGDWDTTLLVTCRENDDWEDIFNHKHCTEGETKHTFDIETFTPMEMAELAATIIDPGVRELIENRIQFDVGGESSVLAENRISANSTHLKLLYRPVLWGIFTELPLEKQRLFLTGGEGSLQLMSEHYFNRFRLKCNRRIPATLRRYDLLIILVSAARSSQEPPLTPRKYRDHWITPATDSGCSLQTAVALFNEACSAGLIRQRSVSRDWIWEYPWFLEYLQEREEI</sequence>
<evidence type="ECO:0000313" key="2">
    <source>
        <dbReference type="Proteomes" id="UP000001025"/>
    </source>
</evidence>
<dbReference type="KEGG" id="rba:RB10761"/>
<protein>
    <submittedName>
        <fullName evidence="1">Uncharacterized protein</fullName>
    </submittedName>
</protein>
<dbReference type="EnsemblBacteria" id="CAD76979">
    <property type="protein sequence ID" value="CAD76979"/>
    <property type="gene ID" value="RB10761"/>
</dbReference>
<proteinExistence type="predicted"/>
<keyword evidence="2" id="KW-1185">Reference proteome</keyword>